<evidence type="ECO:0000313" key="1">
    <source>
        <dbReference type="EMBL" id="KAF2873240.1"/>
    </source>
</evidence>
<accession>A0A7C8M811</accession>
<sequence>MFRNNQTHNTLHSNHLIHNIFYSIYNTYRKSRAETLSTRTTTATQDSPMATLDTRLPYRIGSRILPVLPVDTVPIPDLTAKFPNFSSHQTAIKLILGQYNIRHHGLHIAYRLHADTRPSDKYITIVIVACFQRGCNEAWAATVRKISSYLSHIGLDYAVELIDYALFGQRTTWPFLDDTYNWNQTLLSRIVSLVDQRQWVSIALVYLEDIEGREDSANFPFRGKSPRVRPTILFGAQDADQSYWWDNSILAFLQSIGFGEISVEITYLDQFGLRSTAPDIALLSSAYKYPTPMGSSCGSSASDRSGTLGGRIQLEKESKVIDLGLTNRHVLLNDSMEDEAAPASPKCQSGIVVQTPSTSDHAVRLENVEDAIEEDELDVSEYLGPRERYVDRALAAAKEEKEHLIQFNRKLGTVFAASNNPATAHTMSTEIGSADWALDWALVQLDPGKSIRNMVKGPLKTKFTVSNYCGIHHNRGYRVFKRGRTSGFTGGYISATEAIFRQRIPEPEDGPTIFAVELKRMWSKPMRCHTMVPDYRKRAVEFIQPGDSGSLILLDPTDYRLPQGDTNMTFKDDRAPGDPGINEWTPPWMAESGGSTDQKLEASASDSKEAYIAGLAFASNDYFLLSYMMPMDVVVKDIEAVTGGKVTMPANKGVVG</sequence>
<dbReference type="EMBL" id="JAADJZ010000008">
    <property type="protein sequence ID" value="KAF2873240.1"/>
    <property type="molecule type" value="Genomic_DNA"/>
</dbReference>
<gene>
    <name evidence="1" type="ORF">BDV95DRAFT_593597</name>
</gene>
<proteinExistence type="predicted"/>
<dbReference type="OrthoDB" id="5351220at2759"/>
<reference evidence="1 2" key="1">
    <citation type="submission" date="2020-01" db="EMBL/GenBank/DDBJ databases">
        <authorList>
            <consortium name="DOE Joint Genome Institute"/>
            <person name="Haridas S."/>
            <person name="Albert R."/>
            <person name="Binder M."/>
            <person name="Bloem J."/>
            <person name="Labutti K."/>
            <person name="Salamov A."/>
            <person name="Andreopoulos B."/>
            <person name="Baker S.E."/>
            <person name="Barry K."/>
            <person name="Bills G."/>
            <person name="Bluhm B.H."/>
            <person name="Cannon C."/>
            <person name="Castanera R."/>
            <person name="Culley D.E."/>
            <person name="Daum C."/>
            <person name="Ezra D."/>
            <person name="Gonzalez J.B."/>
            <person name="Henrissat B."/>
            <person name="Kuo A."/>
            <person name="Liang C."/>
            <person name="Lipzen A."/>
            <person name="Lutzoni F."/>
            <person name="Magnuson J."/>
            <person name="Mondo S."/>
            <person name="Nolan M."/>
            <person name="Ohm R."/>
            <person name="Pangilinan J."/>
            <person name="Park H.-J.H."/>
            <person name="Ramirez L."/>
            <person name="Alfaro M."/>
            <person name="Sun H."/>
            <person name="Tritt A."/>
            <person name="Yoshinaga Y."/>
            <person name="Zwiers L.-H.L."/>
            <person name="Turgeon B.G."/>
            <person name="Goodwin S.B."/>
            <person name="Spatafora J.W."/>
            <person name="Crous P.W."/>
            <person name="Grigoriev I.V."/>
        </authorList>
    </citation>
    <scope>NUCLEOTIDE SEQUENCE [LARGE SCALE GENOMIC DNA]</scope>
    <source>
        <strain evidence="1 2">CBS 611.86</strain>
    </source>
</reference>
<dbReference type="AlphaFoldDB" id="A0A7C8M811"/>
<organism evidence="1 2">
    <name type="scientific">Massariosphaeria phaeospora</name>
    <dbReference type="NCBI Taxonomy" id="100035"/>
    <lineage>
        <taxon>Eukaryota</taxon>
        <taxon>Fungi</taxon>
        <taxon>Dikarya</taxon>
        <taxon>Ascomycota</taxon>
        <taxon>Pezizomycotina</taxon>
        <taxon>Dothideomycetes</taxon>
        <taxon>Pleosporomycetidae</taxon>
        <taxon>Pleosporales</taxon>
        <taxon>Pleosporales incertae sedis</taxon>
        <taxon>Massariosphaeria</taxon>
    </lineage>
</organism>
<dbReference type="Proteomes" id="UP000481861">
    <property type="component" value="Unassembled WGS sequence"/>
</dbReference>
<comment type="caution">
    <text evidence="1">The sequence shown here is derived from an EMBL/GenBank/DDBJ whole genome shotgun (WGS) entry which is preliminary data.</text>
</comment>
<keyword evidence="2" id="KW-1185">Reference proteome</keyword>
<name>A0A7C8M811_9PLEO</name>
<protein>
    <submittedName>
        <fullName evidence="1">Uncharacterized protein</fullName>
    </submittedName>
</protein>
<evidence type="ECO:0000313" key="2">
    <source>
        <dbReference type="Proteomes" id="UP000481861"/>
    </source>
</evidence>